<evidence type="ECO:0000313" key="2">
    <source>
        <dbReference type="Proteomes" id="UP000886842"/>
    </source>
</evidence>
<organism evidence="1 2">
    <name type="scientific">Candidatus Avipropionibacterium avicola</name>
    <dbReference type="NCBI Taxonomy" id="2840701"/>
    <lineage>
        <taxon>Bacteria</taxon>
        <taxon>Bacillati</taxon>
        <taxon>Actinomycetota</taxon>
        <taxon>Actinomycetes</taxon>
        <taxon>Propionibacteriales</taxon>
        <taxon>Propionibacteriaceae</taxon>
        <taxon>Propionibacteriaceae incertae sedis</taxon>
        <taxon>Candidatus Avipropionibacterium</taxon>
    </lineage>
</organism>
<reference evidence="1" key="2">
    <citation type="journal article" date="2021" name="PeerJ">
        <title>Extensive microbial diversity within the chicken gut microbiome revealed by metagenomics and culture.</title>
        <authorList>
            <person name="Gilroy R."/>
            <person name="Ravi A."/>
            <person name="Getino M."/>
            <person name="Pursley I."/>
            <person name="Horton D.L."/>
            <person name="Alikhan N.F."/>
            <person name="Baker D."/>
            <person name="Gharbi K."/>
            <person name="Hall N."/>
            <person name="Watson M."/>
            <person name="Adriaenssens E.M."/>
            <person name="Foster-Nyarko E."/>
            <person name="Jarju S."/>
            <person name="Secka A."/>
            <person name="Antonio M."/>
            <person name="Oren A."/>
            <person name="Chaudhuri R.R."/>
            <person name="La Ragione R."/>
            <person name="Hildebrand F."/>
            <person name="Pallen M.J."/>
        </authorList>
    </citation>
    <scope>NUCLEOTIDE SEQUENCE</scope>
    <source>
        <strain evidence="1">ChiGjej1B1-24693</strain>
    </source>
</reference>
<dbReference type="InterPro" id="IPR016181">
    <property type="entry name" value="Acyl_CoA_acyltransferase"/>
</dbReference>
<name>A0A9D1KMI8_9ACTN</name>
<accession>A0A9D1KMI8</accession>
<dbReference type="AlphaFoldDB" id="A0A9D1KMI8"/>
<dbReference type="SUPFAM" id="SSF55729">
    <property type="entry name" value="Acyl-CoA N-acyltransferases (Nat)"/>
    <property type="match status" value="1"/>
</dbReference>
<dbReference type="Gene3D" id="3.40.630.30">
    <property type="match status" value="1"/>
</dbReference>
<evidence type="ECO:0000313" key="1">
    <source>
        <dbReference type="EMBL" id="HIT76354.1"/>
    </source>
</evidence>
<dbReference type="Proteomes" id="UP000886842">
    <property type="component" value="Unassembled WGS sequence"/>
</dbReference>
<gene>
    <name evidence="1" type="ORF">IAA98_12285</name>
</gene>
<protein>
    <submittedName>
        <fullName evidence="1">GNAT family N-acetyltransferase</fullName>
    </submittedName>
</protein>
<sequence>MIEFQEYSDEAFPEPLRLQALCFLRITWPEGFTGPNRFRDQITDPGLRPHHLVFVAGTQLVSHLEIITTTVTVNGAEYEVQSPTSVMTYPAFRGDGWSTRLNLRAAERIDKSDADIGLLMCAPALIDFYRRAGWSHAWRATIVAGPEGHTWTCDDVLLTRATSTRSARFLADLEHHPLRIAKEW</sequence>
<proteinExistence type="predicted"/>
<dbReference type="EMBL" id="DVLP01000361">
    <property type="protein sequence ID" value="HIT76354.1"/>
    <property type="molecule type" value="Genomic_DNA"/>
</dbReference>
<reference evidence="1" key="1">
    <citation type="submission" date="2020-10" db="EMBL/GenBank/DDBJ databases">
        <authorList>
            <person name="Gilroy R."/>
        </authorList>
    </citation>
    <scope>NUCLEOTIDE SEQUENCE</scope>
    <source>
        <strain evidence="1">ChiGjej1B1-24693</strain>
    </source>
</reference>
<dbReference type="Pfam" id="PF13527">
    <property type="entry name" value="Acetyltransf_9"/>
    <property type="match status" value="1"/>
</dbReference>
<comment type="caution">
    <text evidence="1">The sequence shown here is derived from an EMBL/GenBank/DDBJ whole genome shotgun (WGS) entry which is preliminary data.</text>
</comment>